<sequence length="363" mass="41125">MSGKSSDLLYLTLWFCTTNFVKQNQATDSKKNICSTLARDENFTFRAAYWAELHGLLYRALLPNTVLWGHLFLSFSVSDDRTSVRVMAKVIQTDEITEIVGDLLIGADGCLSAIRKYFLPDLKLRYSGYCAWRGVMDFSGNETSDIVMGLRNAYPELGKCIYFDLAPGTHAVLYELRKNRINWMWYVNNPEPELKGNAVTMKVSSDMIEKMHKEAGKIWVPELARLMKETEEPFVNVIYDRNPLERLFWDNVVIIGDAAHPTTPHGLRSTNMSILDAAVLGKCLEKWGSGNVNSALEEFQSIRLPVVSKQVLHSRKMGRIKQGLALPDRKTFDPKSASPEECEELQQKKMPFFTNAPVPVIST</sequence>
<gene>
    <name evidence="2" type="ORF">IFM89_003249</name>
</gene>
<protein>
    <recommendedName>
        <fullName evidence="1">FAD-binding domain-containing protein</fullName>
    </recommendedName>
</protein>
<proteinExistence type="predicted"/>
<accession>A0A835I9K7</accession>
<dbReference type="OrthoDB" id="16820at2759"/>
<dbReference type="PANTHER" id="PTHR47469:SF2">
    <property type="entry name" value="OS06G0597600 PROTEIN"/>
    <property type="match status" value="1"/>
</dbReference>
<dbReference type="Proteomes" id="UP000631114">
    <property type="component" value="Unassembled WGS sequence"/>
</dbReference>
<dbReference type="GO" id="GO:0071949">
    <property type="term" value="F:FAD binding"/>
    <property type="evidence" value="ECO:0007669"/>
    <property type="project" value="InterPro"/>
</dbReference>
<dbReference type="InterPro" id="IPR036188">
    <property type="entry name" value="FAD/NAD-bd_sf"/>
</dbReference>
<reference evidence="2 3" key="1">
    <citation type="submission" date="2020-10" db="EMBL/GenBank/DDBJ databases">
        <title>The Coptis chinensis genome and diversification of protoberbering-type alkaloids.</title>
        <authorList>
            <person name="Wang B."/>
            <person name="Shu S."/>
            <person name="Song C."/>
            <person name="Liu Y."/>
        </authorList>
    </citation>
    <scope>NUCLEOTIDE SEQUENCE [LARGE SCALE GENOMIC DNA]</scope>
    <source>
        <strain evidence="2">HL-2020</strain>
        <tissue evidence="2">Leaf</tissue>
    </source>
</reference>
<dbReference type="EMBL" id="JADFTS010000003">
    <property type="protein sequence ID" value="KAF9612707.1"/>
    <property type="molecule type" value="Genomic_DNA"/>
</dbReference>
<dbReference type="PRINTS" id="PR00420">
    <property type="entry name" value="RNGMNOXGNASE"/>
</dbReference>
<dbReference type="PANTHER" id="PTHR47469">
    <property type="entry name" value="MONOOXYGENASE-LIKE"/>
    <property type="match status" value="1"/>
</dbReference>
<dbReference type="SUPFAM" id="SSF51905">
    <property type="entry name" value="FAD/NAD(P)-binding domain"/>
    <property type="match status" value="1"/>
</dbReference>
<dbReference type="Gene3D" id="3.50.50.60">
    <property type="entry name" value="FAD/NAD(P)-binding domain"/>
    <property type="match status" value="1"/>
</dbReference>
<dbReference type="AlphaFoldDB" id="A0A835I9K7"/>
<comment type="caution">
    <text evidence="2">The sequence shown here is derived from an EMBL/GenBank/DDBJ whole genome shotgun (WGS) entry which is preliminary data.</text>
</comment>
<evidence type="ECO:0000313" key="3">
    <source>
        <dbReference type="Proteomes" id="UP000631114"/>
    </source>
</evidence>
<organism evidence="2 3">
    <name type="scientific">Coptis chinensis</name>
    <dbReference type="NCBI Taxonomy" id="261450"/>
    <lineage>
        <taxon>Eukaryota</taxon>
        <taxon>Viridiplantae</taxon>
        <taxon>Streptophyta</taxon>
        <taxon>Embryophyta</taxon>
        <taxon>Tracheophyta</taxon>
        <taxon>Spermatophyta</taxon>
        <taxon>Magnoliopsida</taxon>
        <taxon>Ranunculales</taxon>
        <taxon>Ranunculaceae</taxon>
        <taxon>Coptidoideae</taxon>
        <taxon>Coptis</taxon>
    </lineage>
</organism>
<name>A0A835I9K7_9MAGN</name>
<evidence type="ECO:0000313" key="2">
    <source>
        <dbReference type="EMBL" id="KAF9612707.1"/>
    </source>
</evidence>
<dbReference type="Pfam" id="PF01494">
    <property type="entry name" value="FAD_binding_3"/>
    <property type="match status" value="1"/>
</dbReference>
<dbReference type="InterPro" id="IPR053212">
    <property type="entry name" value="DHP_3-monooxygenase"/>
</dbReference>
<evidence type="ECO:0000259" key="1">
    <source>
        <dbReference type="Pfam" id="PF01494"/>
    </source>
</evidence>
<keyword evidence="3" id="KW-1185">Reference proteome</keyword>
<dbReference type="InterPro" id="IPR002938">
    <property type="entry name" value="FAD-bd"/>
</dbReference>
<feature type="domain" description="FAD-binding" evidence="1">
    <location>
        <begin position="76"/>
        <end position="310"/>
    </location>
</feature>
<dbReference type="SUPFAM" id="SSF54373">
    <property type="entry name" value="FAD-linked reductases, C-terminal domain"/>
    <property type="match status" value="1"/>
</dbReference>